<dbReference type="SUPFAM" id="SSF47353">
    <property type="entry name" value="Retrovirus capsid dimerization domain-like"/>
    <property type="match status" value="1"/>
</dbReference>
<proteinExistence type="predicted"/>
<evidence type="ECO:0000256" key="1">
    <source>
        <dbReference type="ARBA" id="ARBA00023242"/>
    </source>
</evidence>
<accession>A0ABM3ZM02</accession>
<evidence type="ECO:0000259" key="2">
    <source>
        <dbReference type="PROSITE" id="PS50804"/>
    </source>
</evidence>
<dbReference type="GeneID" id="132712338"/>
<dbReference type="InterPro" id="IPR003309">
    <property type="entry name" value="SCAN_dom"/>
</dbReference>
<sequence length="282" mass="32349">MTVAVSWGQAIPFCNLPTSKKLMRKPDSLNNRVTNLTTVGIRLTTVAKKGRKNGGRIHITTSCLVMEITDSIVAARRGLPVPLWKYLVMLMSFFMQSRNRGREKTEDLLVQFSPCQERNLENQGETNKILPLLENAIKMDLWYLPEDRRVADASQPEWKDERIGQKNQDEENTSLAGQWQRLRSLCGKEANGPREVCSQLHYLCRQWLKPGRNTKAQMLDLLVLEQFLAILPLEMKSWIQECRAETSSQAVALAEGFLLSEAEQKEQGQLQVRKSRRMQNSY</sequence>
<dbReference type="Pfam" id="PF02023">
    <property type="entry name" value="SCAN"/>
    <property type="match status" value="1"/>
</dbReference>
<keyword evidence="1" id="KW-0539">Nucleus</keyword>
<dbReference type="PANTHER" id="PTHR45935:SF15">
    <property type="entry name" value="SCAN BOX DOMAIN-CONTAINING PROTEIN"/>
    <property type="match status" value="1"/>
</dbReference>
<keyword evidence="3" id="KW-1185">Reference proteome</keyword>
<evidence type="ECO:0000313" key="4">
    <source>
        <dbReference type="RefSeq" id="XP_060549405.1"/>
    </source>
</evidence>
<dbReference type="InterPro" id="IPR038269">
    <property type="entry name" value="SCAN_sf"/>
</dbReference>
<organism evidence="3 4">
    <name type="scientific">Pantherophis guttatus</name>
    <name type="common">Corn snake</name>
    <name type="synonym">Elaphe guttata</name>
    <dbReference type="NCBI Taxonomy" id="94885"/>
    <lineage>
        <taxon>Eukaryota</taxon>
        <taxon>Metazoa</taxon>
        <taxon>Chordata</taxon>
        <taxon>Craniata</taxon>
        <taxon>Vertebrata</taxon>
        <taxon>Euteleostomi</taxon>
        <taxon>Lepidosauria</taxon>
        <taxon>Squamata</taxon>
        <taxon>Bifurcata</taxon>
        <taxon>Unidentata</taxon>
        <taxon>Episquamata</taxon>
        <taxon>Toxicofera</taxon>
        <taxon>Serpentes</taxon>
        <taxon>Colubroidea</taxon>
        <taxon>Colubridae</taxon>
        <taxon>Colubrinae</taxon>
        <taxon>Pantherophis</taxon>
    </lineage>
</organism>
<dbReference type="SMART" id="SM00431">
    <property type="entry name" value="SCAN"/>
    <property type="match status" value="1"/>
</dbReference>
<dbReference type="Proteomes" id="UP001652622">
    <property type="component" value="Unplaced"/>
</dbReference>
<dbReference type="InterPro" id="IPR050916">
    <property type="entry name" value="SCAN-C2H2_zinc_finger"/>
</dbReference>
<dbReference type="CDD" id="cd07936">
    <property type="entry name" value="SCAN"/>
    <property type="match status" value="1"/>
</dbReference>
<gene>
    <name evidence="4" type="primary">LOC132712338</name>
</gene>
<reference evidence="4" key="1">
    <citation type="submission" date="2025-08" db="UniProtKB">
        <authorList>
            <consortium name="RefSeq"/>
        </authorList>
    </citation>
    <scope>IDENTIFICATION</scope>
    <source>
        <tissue evidence="4">Blood</tissue>
    </source>
</reference>
<name>A0ABM3ZM02_PANGU</name>
<feature type="domain" description="SCAN box" evidence="2">
    <location>
        <begin position="180"/>
        <end position="257"/>
    </location>
</feature>
<dbReference type="Gene3D" id="1.10.4020.10">
    <property type="entry name" value="DNA breaking-rejoining enzymes"/>
    <property type="match status" value="1"/>
</dbReference>
<evidence type="ECO:0000313" key="3">
    <source>
        <dbReference type="Proteomes" id="UP001652622"/>
    </source>
</evidence>
<dbReference type="RefSeq" id="XP_060549405.1">
    <property type="nucleotide sequence ID" value="XM_060693422.1"/>
</dbReference>
<protein>
    <submittedName>
        <fullName evidence="4">Uncharacterized protein LOC132712338</fullName>
    </submittedName>
</protein>
<dbReference type="PROSITE" id="PS50804">
    <property type="entry name" value="SCAN_BOX"/>
    <property type="match status" value="1"/>
</dbReference>
<dbReference type="PANTHER" id="PTHR45935">
    <property type="entry name" value="PROTEIN ZBED8-RELATED"/>
    <property type="match status" value="1"/>
</dbReference>